<dbReference type="GeneID" id="92512983"/>
<dbReference type="RefSeq" id="XP_067178783.1">
    <property type="nucleotide sequence ID" value="XM_067320471.1"/>
</dbReference>
<evidence type="ECO:0000256" key="1">
    <source>
        <dbReference type="SAM" id="MobiDB-lite"/>
    </source>
</evidence>
<sequence>MLLVGSTAPTNSVGSGGGAHLIHAVCAADGYTLVFAIASAAGTGSARHSSFDVALFSFGKTAHGSSEADPRGPRPSSSVATPQRAIRAALYACSLGGSRGSDLALSAHDGCEGCSACRRAAASAGDAGAASTLATARSHASNFCLPVEHSAAAAASVSDTQSSSTAALRASQLMYSLLRGEAAAKASPAGRAAGAPATSSQRSPTRFSGDHLVALHLVRQEAWQCSPGAAHAATLVAMTHDASSATVLLAEVLCCFDCGCAALATYKLTRHSPPAEWSVQLSGCVWIPSTPSPTSAPRPGTDAVGGWTCQQTWATGAPLVSSLVRTLPLTARSEASADAIGDGSKSLLELLVVWCSPTVASSFPTLPSSSCAHPVARYASLRGCGGCLQKASVAAGEWRLHAQAIFDISELLRLAWPPSPSSRDFRSSASSFGILPYASVRSLQWLPGTADFKQSYPLLAVLYAAPITPSRRTFVASGGPIEPCLDSLAVCYLKEEGDQLSAATDPAAATPHRTPTIVAGRLLEGPWSVRGLSLAHPHFLFATALASLRSPSQTAPSTTNKRSATAPTASAPSAGRRFRAAIHSSTDAAAVLLGVFQRPAQQPYATSSLYRSIAAAVDGREHGGGTAADAPLVRDGAARTGERAPLQRATRAQGDLNMARSSSVFAFVLYGPNGEEARCKLDGYVDDAQTAFLEPRIMTARRGDGSRTSVDLTRCGSQGERRTVARVCALLFEKPLAPPEARAHCCSAVVITIQAQWTRAMPMVTDGRRSDSVCRNSGMTADEHWSFSVHVLHALRSSAASFESLPRPLRNAPLQMFARILCWRSTAANPEVTASDISCLVCGYATTPHADDTIGHEANTPYHTVLEGVFELRLCSSDVNGTDVLGGRAAAVAGATSTALGVAAKEGRPSSSATAPLSEPSTAFAGPCPWALGSCTRVVLPSAFSGLLHSLSAADTLTTPFDLLSHTPTLSVAAGRLGASVNDGVVPVAVAWLAGDLYEGEVDGLAGRDPCPATTAASFKSSLPSHVREMDAVALLRSGDVVGWRCVSRSRDAASATGGLPSGEGAVVHLGALCWGYEDNAAVPLKRLFLESLLNCGAGADAVHLKVIMTPNEGALKWPGHQQPPAGLPTKAVAETAATGTVLLVLAVGSLVGVVDLSTGAVMTVRDLRTDVPDLPEREDGKERVPAAVPATAGGVTPAATWVLRLQRLPVVSPCGWIAFGDTTRGAGAAVGASWCFLWCGAREVQHGPSSLAFALRLSVLHWADVVSAHVGAASSSAAGSTALVASTLDTEPSPLPLVAIQVDACWLGETDPPAESTSVSSLCALPPLSISAGGADSFAAACVGWLPCTMAGVDAGVSPAAPRGVAAGEETEGALAGAAGCFPLLNVSDGALLRALWPVMATSHGTHMPMKQSGSRSSPLSMTAVPRHRLPLRFLRWGSLVPRPSLPSFLLLRHEFGACCAMEQLTGGATEAALGVPLNAVYRSLLSDSCDASAAFVSPETGRDVDSLCRRTCRKVLYVSPLSLRVCADELRADEHESVSQNRTVTGSLLLGAPSTEPARPSPGSSSWHVLLCTMLLCKDEPTPVEGGSTRSFPGAPASCGVGCAAAATCADWRHAQAVSYLLCSVPAHASVMPPLQPPCSAAAGRLFPLSTWHWIPLYVSTPLPAPGGHCVGGPAPAGTAMTGGAGGVEEHHVPLAITRALPLPSATLSSLAVMPPSTSASAEMRKNVGNAMMAPSQFYCEGTRTGSAAAAAPHPQRECYCLSVQGHRLRRLLERSAVAASTEDYEQVFVYAAVDPDLVRVAGASPTSCARVLC</sequence>
<dbReference type="EMBL" id="JAFEUZ010000022">
    <property type="protein sequence ID" value="KAG5479064.1"/>
    <property type="molecule type" value="Genomic_DNA"/>
</dbReference>
<reference evidence="3" key="1">
    <citation type="journal article" date="2021" name="Microbiol. Resour. Announc.">
        <title>LGAAP: Leishmaniinae Genome Assembly and Annotation Pipeline.</title>
        <authorList>
            <person name="Almutairi H."/>
            <person name="Urbaniak M.D."/>
            <person name="Bates M.D."/>
            <person name="Jariyapan N."/>
            <person name="Kwakye-Nuako G."/>
            <person name="Thomaz-Soccol V."/>
            <person name="Al-Salem W.S."/>
            <person name="Dillon R.J."/>
            <person name="Bates P.A."/>
            <person name="Gatherer D."/>
        </authorList>
    </citation>
    <scope>NUCLEOTIDE SEQUENCE [LARGE SCALE GENOMIC DNA]</scope>
</reference>
<name>A0A836GU18_9TRYP</name>
<evidence type="ECO:0000313" key="2">
    <source>
        <dbReference type="EMBL" id="KAG5479064.1"/>
    </source>
</evidence>
<feature type="region of interest" description="Disordered" evidence="1">
    <location>
        <begin position="551"/>
        <end position="575"/>
    </location>
</feature>
<keyword evidence="3" id="KW-1185">Reference proteome</keyword>
<organism evidence="2 3">
    <name type="scientific">Leishmania martiniquensis</name>
    <dbReference type="NCBI Taxonomy" id="1580590"/>
    <lineage>
        <taxon>Eukaryota</taxon>
        <taxon>Discoba</taxon>
        <taxon>Euglenozoa</taxon>
        <taxon>Kinetoplastea</taxon>
        <taxon>Metakinetoplastina</taxon>
        <taxon>Trypanosomatida</taxon>
        <taxon>Trypanosomatidae</taxon>
        <taxon>Leishmaniinae</taxon>
        <taxon>Leishmania</taxon>
    </lineage>
</organism>
<gene>
    <name evidence="2" type="ORF">LSCM1_02908</name>
</gene>
<dbReference type="KEGG" id="lmat:92512983"/>
<dbReference type="OrthoDB" id="266024at2759"/>
<evidence type="ECO:0000313" key="3">
    <source>
        <dbReference type="Proteomes" id="UP000673552"/>
    </source>
</evidence>
<proteinExistence type="predicted"/>
<feature type="compositionally biased region" description="Polar residues" evidence="1">
    <location>
        <begin position="551"/>
        <end position="562"/>
    </location>
</feature>
<comment type="caution">
    <text evidence="2">The sequence shown here is derived from an EMBL/GenBank/DDBJ whole genome shotgun (WGS) entry which is preliminary data.</text>
</comment>
<reference evidence="3" key="2">
    <citation type="journal article" date="2021" name="Sci. Data">
        <title>Chromosome-scale genome sequencing, assembly and annotation of six genomes from subfamily Leishmaniinae.</title>
        <authorList>
            <person name="Almutairi H."/>
            <person name="Urbaniak M.D."/>
            <person name="Bates M.D."/>
            <person name="Jariyapan N."/>
            <person name="Kwakye-Nuako G."/>
            <person name="Thomaz Soccol V."/>
            <person name="Al-Salem W.S."/>
            <person name="Dillon R.J."/>
            <person name="Bates P.A."/>
            <person name="Gatherer D."/>
        </authorList>
    </citation>
    <scope>NUCLEOTIDE SEQUENCE [LARGE SCALE GENOMIC DNA]</scope>
</reference>
<feature type="compositionally biased region" description="Low complexity" evidence="1">
    <location>
        <begin position="563"/>
        <end position="574"/>
    </location>
</feature>
<dbReference type="Proteomes" id="UP000673552">
    <property type="component" value="Unassembled WGS sequence"/>
</dbReference>
<protein>
    <submittedName>
        <fullName evidence="2">Uncharacterized protein</fullName>
    </submittedName>
</protein>
<accession>A0A836GU18</accession>